<dbReference type="Proteomes" id="UP000007076">
    <property type="component" value="Chromosome"/>
</dbReference>
<keyword evidence="2" id="KW-0479">Metal-binding</keyword>
<dbReference type="SUPFAM" id="SSF47741">
    <property type="entry name" value="CO dehydrogenase ISP C-domain like"/>
    <property type="match status" value="1"/>
</dbReference>
<dbReference type="Gene3D" id="3.10.20.30">
    <property type="match status" value="1"/>
</dbReference>
<dbReference type="PANTHER" id="PTHR44379:SF8">
    <property type="entry name" value="XANTHINE DEHYDROGENASE IRON-SULFUR-BINDING SUBUNIT XDHC-RELATED"/>
    <property type="match status" value="1"/>
</dbReference>
<dbReference type="InterPro" id="IPR006058">
    <property type="entry name" value="2Fe2S_fd_BS"/>
</dbReference>
<dbReference type="PANTHER" id="PTHR44379">
    <property type="entry name" value="OXIDOREDUCTASE WITH IRON-SULFUR SUBUNIT"/>
    <property type="match status" value="1"/>
</dbReference>
<dbReference type="KEGG" id="ksk:KSE_28740"/>
<dbReference type="STRING" id="452652.KSE_28740"/>
<keyword evidence="3" id="KW-0560">Oxidoreductase</keyword>
<dbReference type="InterPro" id="IPR051452">
    <property type="entry name" value="Diverse_Oxidoreductases"/>
</dbReference>
<organism evidence="8 9">
    <name type="scientific">Kitasatospora setae (strain ATCC 33774 / DSM 43861 / JCM 3304 / KCC A-0304 / NBRC 14216 / KM-6054)</name>
    <name type="common">Streptomyces setae</name>
    <dbReference type="NCBI Taxonomy" id="452652"/>
    <lineage>
        <taxon>Bacteria</taxon>
        <taxon>Bacillati</taxon>
        <taxon>Actinomycetota</taxon>
        <taxon>Actinomycetes</taxon>
        <taxon>Kitasatosporales</taxon>
        <taxon>Streptomycetaceae</taxon>
        <taxon>Kitasatospora</taxon>
    </lineage>
</organism>
<proteinExistence type="predicted"/>
<keyword evidence="5" id="KW-0411">Iron-sulfur</keyword>
<dbReference type="PROSITE" id="PS00197">
    <property type="entry name" value="2FE2S_FER_1"/>
    <property type="match status" value="1"/>
</dbReference>
<dbReference type="EMBL" id="AP010968">
    <property type="protein sequence ID" value="BAJ28685.1"/>
    <property type="molecule type" value="Genomic_DNA"/>
</dbReference>
<evidence type="ECO:0000256" key="3">
    <source>
        <dbReference type="ARBA" id="ARBA00023002"/>
    </source>
</evidence>
<evidence type="ECO:0000256" key="1">
    <source>
        <dbReference type="ARBA" id="ARBA00022714"/>
    </source>
</evidence>
<dbReference type="PROSITE" id="PS51085">
    <property type="entry name" value="2FE2S_FER_2"/>
    <property type="match status" value="1"/>
</dbReference>
<evidence type="ECO:0000313" key="9">
    <source>
        <dbReference type="Proteomes" id="UP000007076"/>
    </source>
</evidence>
<keyword evidence="9" id="KW-1185">Reference proteome</keyword>
<dbReference type="InterPro" id="IPR002888">
    <property type="entry name" value="2Fe-2S-bd"/>
</dbReference>
<keyword evidence="4" id="KW-0408">Iron</keyword>
<evidence type="ECO:0000256" key="2">
    <source>
        <dbReference type="ARBA" id="ARBA00022723"/>
    </source>
</evidence>
<name>E4NBV4_KITSK</name>
<dbReference type="AlphaFoldDB" id="E4NBV4"/>
<dbReference type="HOGENOM" id="CLU_888321_0_0_11"/>
<accession>E4NBV4</accession>
<dbReference type="InterPro" id="IPR036010">
    <property type="entry name" value="2Fe-2S_ferredoxin-like_sf"/>
</dbReference>
<dbReference type="InterPro" id="IPR036884">
    <property type="entry name" value="2Fe-2S-bd_dom_sf"/>
</dbReference>
<evidence type="ECO:0000259" key="7">
    <source>
        <dbReference type="PROSITE" id="PS51085"/>
    </source>
</evidence>
<dbReference type="GO" id="GO:0046872">
    <property type="term" value="F:metal ion binding"/>
    <property type="evidence" value="ECO:0007669"/>
    <property type="project" value="UniProtKB-KW"/>
</dbReference>
<dbReference type="Pfam" id="PF01799">
    <property type="entry name" value="Fer2_2"/>
    <property type="match status" value="1"/>
</dbReference>
<evidence type="ECO:0000313" key="8">
    <source>
        <dbReference type="EMBL" id="BAJ28685.1"/>
    </source>
</evidence>
<dbReference type="eggNOG" id="COG2080">
    <property type="taxonomic scope" value="Bacteria"/>
</dbReference>
<dbReference type="InterPro" id="IPR001041">
    <property type="entry name" value="2Fe-2S_ferredoxin-type"/>
</dbReference>
<feature type="domain" description="2Fe-2S ferredoxin-type" evidence="7">
    <location>
        <begin position="20"/>
        <end position="97"/>
    </location>
</feature>
<protein>
    <recommendedName>
        <fullName evidence="7">2Fe-2S ferredoxin-type domain-containing protein</fullName>
    </recommendedName>
</protein>
<dbReference type="PATRIC" id="fig|452652.3.peg.2880"/>
<dbReference type="Gene3D" id="1.10.150.120">
    <property type="entry name" value="[2Fe-2S]-binding domain"/>
    <property type="match status" value="1"/>
</dbReference>
<gene>
    <name evidence="8" type="ordered locus">KSE_28740</name>
</gene>
<evidence type="ECO:0000256" key="4">
    <source>
        <dbReference type="ARBA" id="ARBA00023004"/>
    </source>
</evidence>
<keyword evidence="1" id="KW-0001">2Fe-2S</keyword>
<dbReference type="InterPro" id="IPR012675">
    <property type="entry name" value="Beta-grasp_dom_sf"/>
</dbReference>
<dbReference type="GO" id="GO:0051537">
    <property type="term" value="F:2 iron, 2 sulfur cluster binding"/>
    <property type="evidence" value="ECO:0007669"/>
    <property type="project" value="UniProtKB-KW"/>
</dbReference>
<dbReference type="GO" id="GO:0016491">
    <property type="term" value="F:oxidoreductase activity"/>
    <property type="evidence" value="ECO:0007669"/>
    <property type="project" value="UniProtKB-KW"/>
</dbReference>
<reference evidence="8 9" key="1">
    <citation type="journal article" date="2010" name="DNA Res.">
        <title>Genome sequence of Kitasatospora setae NBRC 14216T: an evolutionary snapshot of the family Streptomycetaceae.</title>
        <authorList>
            <person name="Ichikawa N."/>
            <person name="Oguchi A."/>
            <person name="Ikeda H."/>
            <person name="Ishikawa J."/>
            <person name="Kitani S."/>
            <person name="Watanabe Y."/>
            <person name="Nakamura S."/>
            <person name="Katano Y."/>
            <person name="Kishi E."/>
            <person name="Sasagawa M."/>
            <person name="Ankai A."/>
            <person name="Fukui S."/>
            <person name="Hashimoto Y."/>
            <person name="Kamata S."/>
            <person name="Otoguro M."/>
            <person name="Tanikawa S."/>
            <person name="Nihira T."/>
            <person name="Horinouchi S."/>
            <person name="Ohnishi Y."/>
            <person name="Hayakawa M."/>
            <person name="Kuzuyama T."/>
            <person name="Arisawa A."/>
            <person name="Nomoto F."/>
            <person name="Miura H."/>
            <person name="Takahashi Y."/>
            <person name="Fujita N."/>
        </authorList>
    </citation>
    <scope>NUCLEOTIDE SEQUENCE [LARGE SCALE GENOMIC DNA]</scope>
    <source>
        <strain evidence="9">ATCC 33774 / DSM 43861 / JCM 3304 / KCC A-0304 / NBRC 14216 / KM-6054</strain>
    </source>
</reference>
<sequence length="315" mass="32298">MTDELLNHPGAPTGDVRPTASYTLRVNGVERPVTDAWIGESLLYVLRERLGLAGAKDGCEQGECGACSIQVDGQLVNGCLVPAALAADSEIGTVEGLAGAGGAGGVQQALADSGAVQCGYCAPGLAMAVHDLLQRNHRPGEVEARQALCGNLCRCTGYRGALAAVQAVADAREAALEAELAAAEQAPKAAPAAEPAPAEQAAELPLYADSELWHEADQLIPAQPQGETPRTGGYAYPPTPPHGTPVPPDWQREPAAATDPFGTAVHQDAGAYDGTVYATEGHGPDGYAADGYGTPYTGYDATPAHGIRLPEDENA</sequence>
<dbReference type="Pfam" id="PF00111">
    <property type="entry name" value="Fer2"/>
    <property type="match status" value="1"/>
</dbReference>
<dbReference type="SUPFAM" id="SSF54292">
    <property type="entry name" value="2Fe-2S ferredoxin-like"/>
    <property type="match status" value="1"/>
</dbReference>
<feature type="region of interest" description="Disordered" evidence="6">
    <location>
        <begin position="222"/>
        <end position="267"/>
    </location>
</feature>
<evidence type="ECO:0000256" key="6">
    <source>
        <dbReference type="SAM" id="MobiDB-lite"/>
    </source>
</evidence>
<feature type="compositionally biased region" description="Pro residues" evidence="6">
    <location>
        <begin position="237"/>
        <end position="248"/>
    </location>
</feature>
<evidence type="ECO:0000256" key="5">
    <source>
        <dbReference type="ARBA" id="ARBA00023014"/>
    </source>
</evidence>